<proteinExistence type="predicted"/>
<dbReference type="RefSeq" id="WP_390271500.1">
    <property type="nucleotide sequence ID" value="NZ_JBHRSA010000034.1"/>
</dbReference>
<evidence type="ECO:0000313" key="1">
    <source>
        <dbReference type="EMBL" id="MFC3040352.1"/>
    </source>
</evidence>
<name>A0ABV7CVH9_9BACI</name>
<accession>A0ABV7CVH9</accession>
<protein>
    <submittedName>
        <fullName evidence="1">YlzJ-like family protein</fullName>
    </submittedName>
</protein>
<organism evidence="1 2">
    <name type="scientific">Virgibacillus xinjiangensis</name>
    <dbReference type="NCBI Taxonomy" id="393090"/>
    <lineage>
        <taxon>Bacteria</taxon>
        <taxon>Bacillati</taxon>
        <taxon>Bacillota</taxon>
        <taxon>Bacilli</taxon>
        <taxon>Bacillales</taxon>
        <taxon>Bacillaceae</taxon>
        <taxon>Virgibacillus</taxon>
    </lineage>
</organism>
<comment type="caution">
    <text evidence="1">The sequence shown here is derived from an EMBL/GenBank/DDBJ whole genome shotgun (WGS) entry which is preliminary data.</text>
</comment>
<keyword evidence="2" id="KW-1185">Reference proteome</keyword>
<evidence type="ECO:0000313" key="2">
    <source>
        <dbReference type="Proteomes" id="UP001595279"/>
    </source>
</evidence>
<gene>
    <name evidence="1" type="ORF">ACFOGI_08790</name>
</gene>
<dbReference type="Pfam" id="PF14035">
    <property type="entry name" value="YlzJ"/>
    <property type="match status" value="1"/>
</dbReference>
<dbReference type="Proteomes" id="UP001595279">
    <property type="component" value="Unassembled WGS sequence"/>
</dbReference>
<dbReference type="InterPro" id="IPR025619">
    <property type="entry name" value="YlzJ"/>
</dbReference>
<sequence length="68" mass="7843">MIHYTPLSEYDIYPQQAEQFTNKHLLSIQGRSVYAERQQDGSYQVLQLLSTNPQDYMDETFSPGSIIG</sequence>
<reference evidence="2" key="1">
    <citation type="journal article" date="2019" name="Int. J. Syst. Evol. Microbiol.">
        <title>The Global Catalogue of Microorganisms (GCM) 10K type strain sequencing project: providing services to taxonomists for standard genome sequencing and annotation.</title>
        <authorList>
            <consortium name="The Broad Institute Genomics Platform"/>
            <consortium name="The Broad Institute Genome Sequencing Center for Infectious Disease"/>
            <person name="Wu L."/>
            <person name="Ma J."/>
        </authorList>
    </citation>
    <scope>NUCLEOTIDE SEQUENCE [LARGE SCALE GENOMIC DNA]</scope>
    <source>
        <strain evidence="2">KCTC 13128</strain>
    </source>
</reference>
<dbReference type="EMBL" id="JBHRSA010000034">
    <property type="protein sequence ID" value="MFC3040352.1"/>
    <property type="molecule type" value="Genomic_DNA"/>
</dbReference>